<evidence type="ECO:0000256" key="6">
    <source>
        <dbReference type="SAM" id="Phobius"/>
    </source>
</evidence>
<feature type="transmembrane region" description="Helical" evidence="6">
    <location>
        <begin position="74"/>
        <end position="93"/>
    </location>
</feature>
<gene>
    <name evidence="7" type="ORF">MPNT_10287</name>
</gene>
<evidence type="ECO:0000256" key="5">
    <source>
        <dbReference type="ARBA" id="ARBA00023136"/>
    </source>
</evidence>
<feature type="transmembrane region" description="Helical" evidence="6">
    <location>
        <begin position="15"/>
        <end position="37"/>
    </location>
</feature>
<keyword evidence="3 6" id="KW-0812">Transmembrane</keyword>
<dbReference type="Pfam" id="PF03626">
    <property type="entry name" value="COX4_pro"/>
    <property type="match status" value="1"/>
</dbReference>
<evidence type="ECO:0000256" key="4">
    <source>
        <dbReference type="ARBA" id="ARBA00022989"/>
    </source>
</evidence>
<dbReference type="NCBIfam" id="TIGR02229">
    <property type="entry name" value="caa3_sub_IV"/>
    <property type="match status" value="1"/>
</dbReference>
<comment type="subcellular location">
    <subcellularLocation>
        <location evidence="1">Cell membrane</location>
        <topology evidence="1">Multi-pass membrane protein</topology>
    </subcellularLocation>
</comment>
<dbReference type="AlphaFoldDB" id="A0A8J2FMR1"/>
<keyword evidence="4 6" id="KW-1133">Transmembrane helix</keyword>
<dbReference type="RefSeq" id="WP_174581733.1">
    <property type="nucleotide sequence ID" value="NZ_CAJNOB010000001.1"/>
</dbReference>
<evidence type="ECO:0000313" key="7">
    <source>
        <dbReference type="EMBL" id="CAF0689627.1"/>
    </source>
</evidence>
<dbReference type="InterPro" id="IPR005171">
    <property type="entry name" value="Cyt_c_oxidase_su4_prok"/>
</dbReference>
<reference evidence="7" key="1">
    <citation type="submission" date="2021-02" db="EMBL/GenBank/DDBJ databases">
        <authorList>
            <person name="Cremers G."/>
            <person name="Picone N."/>
        </authorList>
    </citation>
    <scope>NUCLEOTIDE SEQUENCE</scope>
    <source>
        <strain evidence="7">PQ17</strain>
    </source>
</reference>
<protein>
    <submittedName>
        <fullName evidence="7">Putative Cytochrome-c oxidase</fullName>
    </submittedName>
</protein>
<proteinExistence type="predicted"/>
<keyword evidence="8" id="KW-1185">Reference proteome</keyword>
<keyword evidence="5 6" id="KW-0472">Membrane</keyword>
<keyword evidence="2" id="KW-1003">Cell membrane</keyword>
<evidence type="ECO:0000313" key="8">
    <source>
        <dbReference type="Proteomes" id="UP000663859"/>
    </source>
</evidence>
<evidence type="ECO:0000256" key="3">
    <source>
        <dbReference type="ARBA" id="ARBA00022692"/>
    </source>
</evidence>
<dbReference type="Proteomes" id="UP000663859">
    <property type="component" value="Unassembled WGS sequence"/>
</dbReference>
<dbReference type="GO" id="GO:0005886">
    <property type="term" value="C:plasma membrane"/>
    <property type="evidence" value="ECO:0007669"/>
    <property type="project" value="UniProtKB-SubCell"/>
</dbReference>
<evidence type="ECO:0000256" key="2">
    <source>
        <dbReference type="ARBA" id="ARBA00022475"/>
    </source>
</evidence>
<accession>A0A8J2FMR1</accession>
<dbReference type="EMBL" id="CAJNOB010000001">
    <property type="protein sequence ID" value="CAF0689627.1"/>
    <property type="molecule type" value="Genomic_DNA"/>
</dbReference>
<evidence type="ECO:0000256" key="1">
    <source>
        <dbReference type="ARBA" id="ARBA00004651"/>
    </source>
</evidence>
<comment type="caution">
    <text evidence="7">The sequence shown here is derived from an EMBL/GenBank/DDBJ whole genome shotgun (WGS) entry which is preliminary data.</text>
</comment>
<feature type="transmembrane region" description="Helical" evidence="6">
    <location>
        <begin position="43"/>
        <end position="62"/>
    </location>
</feature>
<name>A0A8J2FMR1_9BACT</name>
<organism evidence="7 8">
    <name type="scientific">Candidatus Methylacidithermus pantelleriae</name>
    <dbReference type="NCBI Taxonomy" id="2744239"/>
    <lineage>
        <taxon>Bacteria</taxon>
        <taxon>Pseudomonadati</taxon>
        <taxon>Verrucomicrobiota</taxon>
        <taxon>Methylacidiphilae</taxon>
        <taxon>Methylacidiphilales</taxon>
        <taxon>Methylacidiphilaceae</taxon>
        <taxon>Candidatus Methylacidithermus</taxon>
    </lineage>
</organism>
<dbReference type="InterPro" id="IPR011743">
    <property type="entry name" value="Caa3_sub_IV"/>
</dbReference>
<sequence>MSGDLESIQKHARKCITVFVALLVLTVITVAVSYIPLGTRGNITVALAIAILKASLVALFFMHLIAEEKTIYRFLVFAGTFLLGLFFLIGWSYGDQIVALLR</sequence>